<dbReference type="STRING" id="112090.W4G0A3"/>
<gene>
    <name evidence="9" type="ORF">H257_12522</name>
</gene>
<evidence type="ECO:0000256" key="2">
    <source>
        <dbReference type="ARBA" id="ARBA00022670"/>
    </source>
</evidence>
<evidence type="ECO:0000256" key="4">
    <source>
        <dbReference type="PIRSR" id="PIRSR601461-1"/>
    </source>
</evidence>
<dbReference type="AlphaFoldDB" id="W4G0A3"/>
<feature type="domain" description="Peptidase A1" evidence="8">
    <location>
        <begin position="72"/>
        <end position="385"/>
    </location>
</feature>
<dbReference type="EMBL" id="KI913154">
    <property type="protein sequence ID" value="ETV72373.1"/>
    <property type="molecule type" value="Genomic_DNA"/>
</dbReference>
<feature type="disulfide bond" evidence="5">
    <location>
        <begin position="271"/>
        <end position="275"/>
    </location>
</feature>
<dbReference type="GO" id="GO:0006508">
    <property type="term" value="P:proteolysis"/>
    <property type="evidence" value="ECO:0007669"/>
    <property type="project" value="UniProtKB-KW"/>
</dbReference>
<feature type="disulfide bond" evidence="5">
    <location>
        <begin position="311"/>
        <end position="348"/>
    </location>
</feature>
<reference evidence="9" key="1">
    <citation type="submission" date="2013-12" db="EMBL/GenBank/DDBJ databases">
        <title>The Genome Sequence of Aphanomyces astaci APO3.</title>
        <authorList>
            <consortium name="The Broad Institute Genomics Platform"/>
            <person name="Russ C."/>
            <person name="Tyler B."/>
            <person name="van West P."/>
            <person name="Dieguez-Uribeondo J."/>
            <person name="Young S.K."/>
            <person name="Zeng Q."/>
            <person name="Gargeya S."/>
            <person name="Fitzgerald M."/>
            <person name="Abouelleil A."/>
            <person name="Alvarado L."/>
            <person name="Chapman S.B."/>
            <person name="Gainer-Dewar J."/>
            <person name="Goldberg J."/>
            <person name="Griggs A."/>
            <person name="Gujja S."/>
            <person name="Hansen M."/>
            <person name="Howarth C."/>
            <person name="Imamovic A."/>
            <person name="Ireland A."/>
            <person name="Larimer J."/>
            <person name="McCowan C."/>
            <person name="Murphy C."/>
            <person name="Pearson M."/>
            <person name="Poon T.W."/>
            <person name="Priest M."/>
            <person name="Roberts A."/>
            <person name="Saif S."/>
            <person name="Shea T."/>
            <person name="Sykes S."/>
            <person name="Wortman J."/>
            <person name="Nusbaum C."/>
            <person name="Birren B."/>
        </authorList>
    </citation>
    <scope>NUCLEOTIDE SEQUENCE [LARGE SCALE GENOMIC DNA]</scope>
    <source>
        <strain evidence="9">APO3</strain>
    </source>
</reference>
<keyword evidence="6" id="KW-0378">Hydrolase</keyword>
<evidence type="ECO:0000313" key="9">
    <source>
        <dbReference type="EMBL" id="ETV72373.1"/>
    </source>
</evidence>
<dbReference type="GeneID" id="20814518"/>
<dbReference type="PROSITE" id="PS51767">
    <property type="entry name" value="PEPTIDASE_A1"/>
    <property type="match status" value="1"/>
</dbReference>
<organism evidence="9">
    <name type="scientific">Aphanomyces astaci</name>
    <name type="common">Crayfish plague agent</name>
    <dbReference type="NCBI Taxonomy" id="112090"/>
    <lineage>
        <taxon>Eukaryota</taxon>
        <taxon>Sar</taxon>
        <taxon>Stramenopiles</taxon>
        <taxon>Oomycota</taxon>
        <taxon>Saprolegniomycetes</taxon>
        <taxon>Saprolegniales</taxon>
        <taxon>Verrucalvaceae</taxon>
        <taxon>Aphanomyces</taxon>
    </lineage>
</organism>
<dbReference type="FunFam" id="2.40.70.10:FF:000008">
    <property type="entry name" value="Cathepsin D"/>
    <property type="match status" value="1"/>
</dbReference>
<dbReference type="PROSITE" id="PS00141">
    <property type="entry name" value="ASP_PROTEASE"/>
    <property type="match status" value="2"/>
</dbReference>
<comment type="similarity">
    <text evidence="1 6">Belongs to the peptidase A1 family.</text>
</comment>
<dbReference type="Gene3D" id="2.40.70.10">
    <property type="entry name" value="Acid Proteases"/>
    <property type="match status" value="2"/>
</dbReference>
<proteinExistence type="inferred from homology"/>
<dbReference type="CDD" id="cd05471">
    <property type="entry name" value="pepsin_like"/>
    <property type="match status" value="1"/>
</dbReference>
<keyword evidence="2 6" id="KW-0645">Protease</keyword>
<dbReference type="Pfam" id="PF00026">
    <property type="entry name" value="Asp"/>
    <property type="match status" value="1"/>
</dbReference>
<dbReference type="InterPro" id="IPR034164">
    <property type="entry name" value="Pepsin-like_dom"/>
</dbReference>
<feature type="active site" evidence="4">
    <location>
        <position position="280"/>
    </location>
</feature>
<protein>
    <recommendedName>
        <fullName evidence="8">Peptidase A1 domain-containing protein</fullName>
    </recommendedName>
</protein>
<dbReference type="PANTHER" id="PTHR47966">
    <property type="entry name" value="BETA-SITE APP-CLEAVING ENZYME, ISOFORM A-RELATED"/>
    <property type="match status" value="1"/>
</dbReference>
<dbReference type="InterPro" id="IPR021109">
    <property type="entry name" value="Peptidase_aspartic_dom_sf"/>
</dbReference>
<sequence length="509" mass="55250">MKCGTSSATSPAMQGGCRQHLLAVFLSTMLLVCCGDTMPAHRIALSSRLPVSPTNATAAGRVQLQNYGNVQYVGELSFGSPPQVLTVVFDTGSSDTWIPGMSCTECGLHSAFDYTQSSTFQDTHEKFLDSYGSGEVGGVIGVDTIGFGPFVVPNVRFGVVTEETESLGMFIADGLVGLGFESLAKISRPTLFSTLAAQNAGVNNMFAMYMTAEPNQDGSELHLGGYDLSMVGDNASWHFTPTVKLPDFDTFTYWAVQMNGFSVRNNSDNHCDPFCYAIIDTGTSLISIPDTQYTEIVEAITAGLACDGLVCHDVSLASFPPLKFGMAPDNIFTLDPRDYINCDTRHTCRIQFQNSGDEAWWVLGDVFIKTYYTLFDAQNLRVGFACNGDVCKGGRGGVRGSDDDGAFDMWEDVFLFGSVCAAASLLLFVFYMHQHHLPSLEPMPTPPHGRPDMDATHVDIKSPLLTMEQFRNLNTPPVVTSYAEARRNYSQLPTVTSPAKPPAAVKITR</sequence>
<evidence type="ECO:0000256" key="1">
    <source>
        <dbReference type="ARBA" id="ARBA00007447"/>
    </source>
</evidence>
<evidence type="ECO:0000256" key="3">
    <source>
        <dbReference type="ARBA" id="ARBA00022750"/>
    </source>
</evidence>
<dbReference type="RefSeq" id="XP_009838055.1">
    <property type="nucleotide sequence ID" value="XM_009839753.1"/>
</dbReference>
<dbReference type="GO" id="GO:0004190">
    <property type="term" value="F:aspartic-type endopeptidase activity"/>
    <property type="evidence" value="ECO:0007669"/>
    <property type="project" value="UniProtKB-KW"/>
</dbReference>
<evidence type="ECO:0000256" key="5">
    <source>
        <dbReference type="PIRSR" id="PIRSR601461-2"/>
    </source>
</evidence>
<accession>W4G0A3</accession>
<keyword evidence="5" id="KW-1015">Disulfide bond</keyword>
<evidence type="ECO:0000256" key="7">
    <source>
        <dbReference type="SAM" id="SignalP"/>
    </source>
</evidence>
<name>W4G0A3_APHAT</name>
<feature type="signal peptide" evidence="7">
    <location>
        <begin position="1"/>
        <end position="35"/>
    </location>
</feature>
<dbReference type="InterPro" id="IPR001969">
    <property type="entry name" value="Aspartic_peptidase_AS"/>
</dbReference>
<dbReference type="PANTHER" id="PTHR47966:SF51">
    <property type="entry name" value="BETA-SITE APP-CLEAVING ENZYME, ISOFORM A-RELATED"/>
    <property type="match status" value="1"/>
</dbReference>
<feature type="active site" evidence="4">
    <location>
        <position position="90"/>
    </location>
</feature>
<keyword evidence="7" id="KW-0732">Signal</keyword>
<dbReference type="SUPFAM" id="SSF50630">
    <property type="entry name" value="Acid proteases"/>
    <property type="match status" value="1"/>
</dbReference>
<keyword evidence="3 6" id="KW-0064">Aspartyl protease</keyword>
<evidence type="ECO:0000259" key="8">
    <source>
        <dbReference type="PROSITE" id="PS51767"/>
    </source>
</evidence>
<dbReference type="InterPro" id="IPR001461">
    <property type="entry name" value="Aspartic_peptidase_A1"/>
</dbReference>
<evidence type="ECO:0000256" key="6">
    <source>
        <dbReference type="RuleBase" id="RU000454"/>
    </source>
</evidence>
<feature type="chain" id="PRO_5004840739" description="Peptidase A1 domain-containing protein" evidence="7">
    <location>
        <begin position="36"/>
        <end position="509"/>
    </location>
</feature>
<dbReference type="VEuPathDB" id="FungiDB:H257_12522"/>
<dbReference type="PRINTS" id="PR00792">
    <property type="entry name" value="PEPSIN"/>
</dbReference>
<dbReference type="InterPro" id="IPR033121">
    <property type="entry name" value="PEPTIDASE_A1"/>
</dbReference>